<evidence type="ECO:0000256" key="4">
    <source>
        <dbReference type="ARBA" id="ARBA00022741"/>
    </source>
</evidence>
<organism evidence="12 13">
    <name type="scientific">Virgibacillus kekensis</name>
    <dbReference type="NCBI Taxonomy" id="202261"/>
    <lineage>
        <taxon>Bacteria</taxon>
        <taxon>Bacillati</taxon>
        <taxon>Bacillota</taxon>
        <taxon>Bacilli</taxon>
        <taxon>Bacillales</taxon>
        <taxon>Bacillaceae</taxon>
        <taxon>Virgibacillus</taxon>
    </lineage>
</organism>
<dbReference type="InterPro" id="IPR022926">
    <property type="entry name" value="NH(3)-dep_NAD(+)_synth"/>
</dbReference>
<comment type="function">
    <text evidence="8">Catalyzes the ATP-dependent amidation of deamido-NAD to form NAD. Uses ammonia as a nitrogen source.</text>
</comment>
<feature type="binding site" evidence="8">
    <location>
        <begin position="27"/>
        <end position="34"/>
    </location>
    <ligand>
        <name>ATP</name>
        <dbReference type="ChEBI" id="CHEBI:30616"/>
    </ligand>
</feature>
<evidence type="ECO:0000256" key="3">
    <source>
        <dbReference type="ARBA" id="ARBA00022723"/>
    </source>
</evidence>
<proteinExistence type="inferred from homology"/>
<dbReference type="HAMAP" id="MF_00193">
    <property type="entry name" value="NadE_ammonia_dep"/>
    <property type="match status" value="1"/>
</dbReference>
<evidence type="ECO:0000256" key="9">
    <source>
        <dbReference type="RuleBase" id="RU003811"/>
    </source>
</evidence>
<name>A0ABV9DLI3_9BACI</name>
<feature type="binding site" description="in other chain" evidence="8">
    <location>
        <position position="118"/>
    </location>
    <ligand>
        <name>deamido-NAD(+)</name>
        <dbReference type="ChEBI" id="CHEBI:58437"/>
        <note>ligand shared between two neighboring subunits</note>
    </ligand>
</feature>
<dbReference type="PANTHER" id="PTHR23090">
    <property type="entry name" value="NH 3 /GLUTAMINE-DEPENDENT NAD + SYNTHETASE"/>
    <property type="match status" value="1"/>
</dbReference>
<keyword evidence="4 8" id="KW-0547">Nucleotide-binding</keyword>
<evidence type="ECO:0000256" key="7">
    <source>
        <dbReference type="ARBA" id="ARBA00023027"/>
    </source>
</evidence>
<comment type="caution">
    <text evidence="12">The sequence shown here is derived from an EMBL/GenBank/DDBJ whole genome shotgun (WGS) entry which is preliminary data.</text>
</comment>
<dbReference type="PANTHER" id="PTHR23090:SF7">
    <property type="entry name" value="NH(3)-DEPENDENT NAD(+) SYNTHETASE"/>
    <property type="match status" value="1"/>
</dbReference>
<keyword evidence="13" id="KW-1185">Reference proteome</keyword>
<evidence type="ECO:0000256" key="2">
    <source>
        <dbReference type="ARBA" id="ARBA00022598"/>
    </source>
</evidence>
<dbReference type="GO" id="GO:0008795">
    <property type="term" value="F:NAD+ synthase activity"/>
    <property type="evidence" value="ECO:0007669"/>
    <property type="project" value="UniProtKB-EC"/>
</dbReference>
<feature type="binding site" description="in other chain" evidence="8">
    <location>
        <begin position="235"/>
        <end position="236"/>
    </location>
    <ligand>
        <name>deamido-NAD(+)</name>
        <dbReference type="ChEBI" id="CHEBI:58437"/>
        <note>ligand shared between two neighboring subunits</note>
    </ligand>
</feature>
<evidence type="ECO:0000256" key="6">
    <source>
        <dbReference type="ARBA" id="ARBA00022842"/>
    </source>
</evidence>
<feature type="binding site" evidence="8">
    <location>
        <position position="189"/>
    </location>
    <ligand>
        <name>ATP</name>
        <dbReference type="ChEBI" id="CHEBI:30616"/>
    </ligand>
</feature>
<feature type="binding site" evidence="8">
    <location>
        <position position="143"/>
    </location>
    <ligand>
        <name>Mg(2+)</name>
        <dbReference type="ChEBI" id="CHEBI:18420"/>
    </ligand>
</feature>
<evidence type="ECO:0000256" key="1">
    <source>
        <dbReference type="ARBA" id="ARBA00005859"/>
    </source>
</evidence>
<keyword evidence="3 8" id="KW-0479">Metal-binding</keyword>
<accession>A0ABV9DLI3</accession>
<dbReference type="Pfam" id="PF02540">
    <property type="entry name" value="NAD_synthase"/>
    <property type="match status" value="1"/>
</dbReference>
<dbReference type="CDD" id="cd00553">
    <property type="entry name" value="NAD_synthase"/>
    <property type="match status" value="1"/>
</dbReference>
<sequence>MEKHVDEIVQWLRQQVNDAGVNGLMVGVSGGLDSSVVAHLIKRAFPENSLGVMMPLNSNPEDMEHGQKAIDSCGINSLTIDLSETHNVMYSEIKEQLKGKGDFEEENDQLAGANLRARLRMSTLYAIAANYNYLVVGTDNSAEWYTGYFTKYGDGGVDILPIVEFTKGEVREMASYLGVPDEIVNKKPSAGLWEGQTDEKEMGTTYDTIDAYLKGEEVPEKDKEIIEKMHKRTEHKRQPVNQFHRSSY</sequence>
<reference evidence="13" key="1">
    <citation type="journal article" date="2019" name="Int. J. Syst. Evol. Microbiol.">
        <title>The Global Catalogue of Microorganisms (GCM) 10K type strain sequencing project: providing services to taxonomists for standard genome sequencing and annotation.</title>
        <authorList>
            <consortium name="The Broad Institute Genomics Platform"/>
            <consortium name="The Broad Institute Genome Sequencing Center for Infectious Disease"/>
            <person name="Wu L."/>
            <person name="Ma J."/>
        </authorList>
    </citation>
    <scope>NUCLEOTIDE SEQUENCE [LARGE SCALE GENOMIC DNA]</scope>
    <source>
        <strain evidence="13">CGMCC 4.7426</strain>
    </source>
</reference>
<dbReference type="InterPro" id="IPR022310">
    <property type="entry name" value="NAD/GMP_synthase"/>
</dbReference>
<evidence type="ECO:0000256" key="8">
    <source>
        <dbReference type="HAMAP-Rule" id="MF_00193"/>
    </source>
</evidence>
<comment type="subunit">
    <text evidence="8">Homodimer.</text>
</comment>
<dbReference type="InterPro" id="IPR003694">
    <property type="entry name" value="NAD_synthase"/>
</dbReference>
<gene>
    <name evidence="8 12" type="primary">nadE</name>
    <name evidence="12" type="ORF">ACFO3D_12045</name>
</gene>
<keyword evidence="6 8" id="KW-0460">Magnesium</keyword>
<feature type="domain" description="NAD/GMP synthase" evidence="11">
    <location>
        <begin position="5"/>
        <end position="239"/>
    </location>
</feature>
<dbReference type="Gene3D" id="3.40.50.620">
    <property type="entry name" value="HUPs"/>
    <property type="match status" value="1"/>
</dbReference>
<dbReference type="NCBIfam" id="TIGR00552">
    <property type="entry name" value="nadE"/>
    <property type="match status" value="1"/>
</dbReference>
<protein>
    <recommendedName>
        <fullName evidence="8 10">NH(3)-dependent NAD(+) synthetase</fullName>
        <ecNumber evidence="8 10">6.3.1.5</ecNumber>
    </recommendedName>
</protein>
<evidence type="ECO:0000313" key="12">
    <source>
        <dbReference type="EMBL" id="MFC4558938.1"/>
    </source>
</evidence>
<comment type="catalytic activity">
    <reaction evidence="8 10">
        <text>deamido-NAD(+) + NH4(+) + ATP = AMP + diphosphate + NAD(+) + H(+)</text>
        <dbReference type="Rhea" id="RHEA:21188"/>
        <dbReference type="ChEBI" id="CHEBI:15378"/>
        <dbReference type="ChEBI" id="CHEBI:28938"/>
        <dbReference type="ChEBI" id="CHEBI:30616"/>
        <dbReference type="ChEBI" id="CHEBI:33019"/>
        <dbReference type="ChEBI" id="CHEBI:57540"/>
        <dbReference type="ChEBI" id="CHEBI:58437"/>
        <dbReference type="ChEBI" id="CHEBI:456215"/>
        <dbReference type="EC" id="6.3.1.5"/>
    </reaction>
</comment>
<keyword evidence="7 8" id="KW-0520">NAD</keyword>
<feature type="binding site" evidence="8">
    <location>
        <position position="158"/>
    </location>
    <ligand>
        <name>deamido-NAD(+)</name>
        <dbReference type="ChEBI" id="CHEBI:58437"/>
        <note>ligand shared between two neighboring subunits</note>
    </ligand>
</feature>
<dbReference type="EMBL" id="JBHSFU010000006">
    <property type="protein sequence ID" value="MFC4558938.1"/>
    <property type="molecule type" value="Genomic_DNA"/>
</dbReference>
<dbReference type="Proteomes" id="UP001595989">
    <property type="component" value="Unassembled WGS sequence"/>
</dbReference>
<feature type="binding site" description="in other chain" evidence="8">
    <location>
        <position position="151"/>
    </location>
    <ligand>
        <name>deamido-NAD(+)</name>
        <dbReference type="ChEBI" id="CHEBI:58437"/>
        <note>ligand shared between two neighboring subunits</note>
    </ligand>
</feature>
<dbReference type="EC" id="6.3.1.5" evidence="8 10"/>
<feature type="binding site" evidence="8">
    <location>
        <position position="167"/>
    </location>
    <ligand>
        <name>ATP</name>
        <dbReference type="ChEBI" id="CHEBI:30616"/>
    </ligand>
</feature>
<evidence type="ECO:0000259" key="11">
    <source>
        <dbReference type="Pfam" id="PF02540"/>
    </source>
</evidence>
<evidence type="ECO:0000313" key="13">
    <source>
        <dbReference type="Proteomes" id="UP001595989"/>
    </source>
</evidence>
<feature type="binding site" evidence="8">
    <location>
        <position position="138"/>
    </location>
    <ligand>
        <name>ATP</name>
        <dbReference type="ChEBI" id="CHEBI:30616"/>
    </ligand>
</feature>
<keyword evidence="5 8" id="KW-0067">ATP-binding</keyword>
<evidence type="ECO:0000256" key="10">
    <source>
        <dbReference type="RuleBase" id="RU003812"/>
    </source>
</evidence>
<comment type="similarity">
    <text evidence="1 8 9">Belongs to the NAD synthetase family.</text>
</comment>
<dbReference type="SUPFAM" id="SSF52402">
    <property type="entry name" value="Adenine nucleotide alpha hydrolases-like"/>
    <property type="match status" value="1"/>
</dbReference>
<comment type="pathway">
    <text evidence="8">Cofactor biosynthesis; NAD(+) biosynthesis; NAD(+) from deamido-NAD(+) (ammonia route): step 1/1.</text>
</comment>
<evidence type="ECO:0000256" key="5">
    <source>
        <dbReference type="ARBA" id="ARBA00022840"/>
    </source>
</evidence>
<dbReference type="InterPro" id="IPR014729">
    <property type="entry name" value="Rossmann-like_a/b/a_fold"/>
</dbReference>
<dbReference type="RefSeq" id="WP_390296284.1">
    <property type="nucleotide sequence ID" value="NZ_JBHSFU010000006.1"/>
</dbReference>
<keyword evidence="2 8" id="KW-0436">Ligase</keyword>
<feature type="binding site" evidence="8">
    <location>
        <position position="33"/>
    </location>
    <ligand>
        <name>Mg(2+)</name>
        <dbReference type="ChEBI" id="CHEBI:18420"/>
    </ligand>
</feature>